<dbReference type="OrthoDB" id="9793424at2"/>
<comment type="similarity">
    <text evidence="1 2">Belongs to the UPF0250 family.</text>
</comment>
<organism evidence="3 4">
    <name type="scientific">Pseudohongiella acticola</name>
    <dbReference type="NCBI Taxonomy" id="1524254"/>
    <lineage>
        <taxon>Bacteria</taxon>
        <taxon>Pseudomonadati</taxon>
        <taxon>Pseudomonadota</taxon>
        <taxon>Gammaproteobacteria</taxon>
        <taxon>Pseudomonadales</taxon>
        <taxon>Pseudohongiellaceae</taxon>
        <taxon>Pseudohongiella</taxon>
    </lineage>
</organism>
<dbReference type="PANTHER" id="PTHR38036">
    <property type="entry name" value="UPF0250 PROTEIN YBED"/>
    <property type="match status" value="1"/>
</dbReference>
<dbReference type="PANTHER" id="PTHR38036:SF1">
    <property type="entry name" value="UPF0250 PROTEIN YBED"/>
    <property type="match status" value="1"/>
</dbReference>
<accession>A0A1E8CFN9</accession>
<dbReference type="STRING" id="1524254.PHACT_14415"/>
<evidence type="ECO:0000256" key="2">
    <source>
        <dbReference type="HAMAP-Rule" id="MF_00659"/>
    </source>
</evidence>
<dbReference type="InterPro" id="IPR007454">
    <property type="entry name" value="UPF0250_YbeD-like"/>
</dbReference>
<dbReference type="AlphaFoldDB" id="A0A1E8CFN9"/>
<dbReference type="Proteomes" id="UP000175669">
    <property type="component" value="Unassembled WGS sequence"/>
</dbReference>
<dbReference type="SUPFAM" id="SSF117991">
    <property type="entry name" value="YbeD/HP0495-like"/>
    <property type="match status" value="1"/>
</dbReference>
<comment type="caution">
    <text evidence="3">The sequence shown here is derived from an EMBL/GenBank/DDBJ whole genome shotgun (WGS) entry which is preliminary data.</text>
</comment>
<evidence type="ECO:0000313" key="3">
    <source>
        <dbReference type="EMBL" id="OFE11280.1"/>
    </source>
</evidence>
<dbReference type="Gene3D" id="3.30.70.260">
    <property type="match status" value="1"/>
</dbReference>
<name>A0A1E8CFN9_9GAMM</name>
<gene>
    <name evidence="3" type="ORF">PHACT_14415</name>
</gene>
<sequence length="92" mass="9859">MPATPEQQAPKIAFPCRYPVKVMGEAADGFEQDVLAIFQRHAPATSVDDMAARPSAKGNYLALTVTIEATGLEQLEALFADLKTLSAVKLVL</sequence>
<dbReference type="Pfam" id="PF04359">
    <property type="entry name" value="DUF493"/>
    <property type="match status" value="1"/>
</dbReference>
<reference evidence="4" key="1">
    <citation type="submission" date="2016-07" db="EMBL/GenBank/DDBJ databases">
        <authorList>
            <person name="Florea S."/>
            <person name="Webb J.S."/>
            <person name="Jaromczyk J."/>
            <person name="Schardl C.L."/>
        </authorList>
    </citation>
    <scope>NUCLEOTIDE SEQUENCE [LARGE SCALE GENOMIC DNA]</scope>
    <source>
        <strain evidence="4">KCTC 42131</strain>
    </source>
</reference>
<dbReference type="InterPro" id="IPR027471">
    <property type="entry name" value="YbeD-like_sf"/>
</dbReference>
<keyword evidence="4" id="KW-1185">Reference proteome</keyword>
<evidence type="ECO:0000256" key="1">
    <source>
        <dbReference type="ARBA" id="ARBA00008460"/>
    </source>
</evidence>
<dbReference type="HAMAP" id="MF_00659">
    <property type="entry name" value="UPF0250"/>
    <property type="match status" value="1"/>
</dbReference>
<proteinExistence type="inferred from homology"/>
<evidence type="ECO:0000313" key="4">
    <source>
        <dbReference type="Proteomes" id="UP000175669"/>
    </source>
</evidence>
<dbReference type="GO" id="GO:0005829">
    <property type="term" value="C:cytosol"/>
    <property type="evidence" value="ECO:0007669"/>
    <property type="project" value="TreeGrafter"/>
</dbReference>
<protein>
    <recommendedName>
        <fullName evidence="2">UPF0250 protein PHACT_14415</fullName>
    </recommendedName>
</protein>
<dbReference type="EMBL" id="MASR01000003">
    <property type="protein sequence ID" value="OFE11280.1"/>
    <property type="molecule type" value="Genomic_DNA"/>
</dbReference>